<keyword evidence="3" id="KW-1185">Reference proteome</keyword>
<evidence type="ECO:0000313" key="3">
    <source>
        <dbReference type="Proteomes" id="UP000019678"/>
    </source>
</evidence>
<gene>
    <name evidence="2" type="ORF">CAP_2055</name>
</gene>
<feature type="region of interest" description="Disordered" evidence="1">
    <location>
        <begin position="134"/>
        <end position="182"/>
    </location>
</feature>
<sequence>MVEDAAGGAAGDVEALDEVMVARELHGAGAAREDGALAVHAEAADGDLLAGRAVLGEAHVARVGGIAVDLDDISGFEEIRDLPEVLVLPGGPDLVHGAERLLCAVDGIGFGLVAFFSSDRVVLEGGILVASAHQAAGPREGERREGRCEHTHPPEPEAHLHCVHPDSPVSPHAACRTASPAP</sequence>
<proteinExistence type="predicted"/>
<dbReference type="EMBL" id="ASRX01000163">
    <property type="protein sequence ID" value="EYE99967.1"/>
    <property type="molecule type" value="Genomic_DNA"/>
</dbReference>
<protein>
    <submittedName>
        <fullName evidence="2">Adenosylhomocysteinase</fullName>
    </submittedName>
</protein>
<name>A0A017SSK4_9BACT</name>
<evidence type="ECO:0000313" key="2">
    <source>
        <dbReference type="EMBL" id="EYE99967.1"/>
    </source>
</evidence>
<organism evidence="2 3">
    <name type="scientific">Chondromyces apiculatus DSM 436</name>
    <dbReference type="NCBI Taxonomy" id="1192034"/>
    <lineage>
        <taxon>Bacteria</taxon>
        <taxon>Pseudomonadati</taxon>
        <taxon>Myxococcota</taxon>
        <taxon>Polyangia</taxon>
        <taxon>Polyangiales</taxon>
        <taxon>Polyangiaceae</taxon>
        <taxon>Chondromyces</taxon>
    </lineage>
</organism>
<accession>A0A017SSK4</accession>
<evidence type="ECO:0000256" key="1">
    <source>
        <dbReference type="SAM" id="MobiDB-lite"/>
    </source>
</evidence>
<reference evidence="2 3" key="1">
    <citation type="submission" date="2013-05" db="EMBL/GenBank/DDBJ databases">
        <title>Genome assembly of Chondromyces apiculatus DSM 436.</title>
        <authorList>
            <person name="Sharma G."/>
            <person name="Khatri I."/>
            <person name="Kaur C."/>
            <person name="Mayilraj S."/>
            <person name="Subramanian S."/>
        </authorList>
    </citation>
    <scope>NUCLEOTIDE SEQUENCE [LARGE SCALE GENOMIC DNA]</scope>
    <source>
        <strain evidence="2 3">DSM 436</strain>
    </source>
</reference>
<feature type="compositionally biased region" description="Basic and acidic residues" evidence="1">
    <location>
        <begin position="139"/>
        <end position="164"/>
    </location>
</feature>
<comment type="caution">
    <text evidence="2">The sequence shown here is derived from an EMBL/GenBank/DDBJ whole genome shotgun (WGS) entry which is preliminary data.</text>
</comment>
<dbReference type="Proteomes" id="UP000019678">
    <property type="component" value="Unassembled WGS sequence"/>
</dbReference>
<dbReference type="AlphaFoldDB" id="A0A017SSK4"/>